<dbReference type="GO" id="GO:0005198">
    <property type="term" value="F:structural molecule activity"/>
    <property type="evidence" value="ECO:0007669"/>
    <property type="project" value="InterPro"/>
</dbReference>
<dbReference type="PANTHER" id="PTHR23239:SF358">
    <property type="entry name" value="KERATIN, TYPE I CYTOSKELETAL 18"/>
    <property type="match status" value="1"/>
</dbReference>
<dbReference type="RefSeq" id="XP_028250902.1">
    <property type="nucleotide sequence ID" value="XM_028395101.1"/>
</dbReference>
<protein>
    <submittedName>
        <fullName evidence="7">Keratin, type I cytoskeletal 18-like isoform X3</fullName>
    </submittedName>
</protein>
<evidence type="ECO:0000313" key="6">
    <source>
        <dbReference type="Proteomes" id="UP000515145"/>
    </source>
</evidence>
<dbReference type="GeneID" id="114427201"/>
<dbReference type="InterPro" id="IPR039008">
    <property type="entry name" value="IF_rod_dom"/>
</dbReference>
<dbReference type="PRINTS" id="PR01248">
    <property type="entry name" value="TYPE1KERATIN"/>
</dbReference>
<feature type="region of interest" description="Disordered" evidence="4">
    <location>
        <begin position="1"/>
        <end position="20"/>
    </location>
</feature>
<dbReference type="PROSITE" id="PS51842">
    <property type="entry name" value="IF_ROD_2"/>
    <property type="match status" value="1"/>
</dbReference>
<dbReference type="SUPFAM" id="SSF64593">
    <property type="entry name" value="Intermediate filament protein, coiled coil region"/>
    <property type="match status" value="2"/>
</dbReference>
<evidence type="ECO:0000256" key="2">
    <source>
        <dbReference type="ARBA" id="ARBA00023054"/>
    </source>
</evidence>
<feature type="compositionally biased region" description="Low complexity" evidence="4">
    <location>
        <begin position="1"/>
        <end position="10"/>
    </location>
</feature>
<dbReference type="InterPro" id="IPR002957">
    <property type="entry name" value="Keratin_I"/>
</dbReference>
<dbReference type="GO" id="GO:0005882">
    <property type="term" value="C:intermediate filament"/>
    <property type="evidence" value="ECO:0007669"/>
    <property type="project" value="UniProtKB-KW"/>
</dbReference>
<evidence type="ECO:0000259" key="5">
    <source>
        <dbReference type="PROSITE" id="PS51842"/>
    </source>
</evidence>
<keyword evidence="6" id="KW-1185">Reference proteome</keyword>
<accession>A0A6P7HK24</accession>
<dbReference type="Gene3D" id="1.20.5.500">
    <property type="entry name" value="Single helix bin"/>
    <property type="match status" value="1"/>
</dbReference>
<feature type="region of interest" description="Disordered" evidence="4">
    <location>
        <begin position="29"/>
        <end position="72"/>
    </location>
</feature>
<dbReference type="PANTHER" id="PTHR23239">
    <property type="entry name" value="INTERMEDIATE FILAMENT"/>
    <property type="match status" value="1"/>
</dbReference>
<dbReference type="AlphaFoldDB" id="A0A6P7HK24"/>
<dbReference type="OrthoDB" id="2441647at2759"/>
<keyword evidence="1" id="KW-0403">Intermediate filament</keyword>
<sequence length="424" mass="47679">MPSNTAASMFGGAGGRGARASVASLEGLRNVLRNEPDKGSAPVTKDAAPTAASPAPAAAPAAPVAPADDKQTLRGLNGRLSGFLDRVRQLQEENRDLQKQIDDILAKRQAPEGRKWDEVQKPLDDLRKQVKDIAKDNAKLMLQIDNTKLANNDFNNKLKDEENACKELEKDLEDLKKVIDVTKLNKEQTEKETELVKDEIARLEREHKNEVDVLREKIRDSEVKVVIDSQDSNLADIVKNIRLQYEKLSKKYQQETEDWYKSKFENIKVEEAQNNEALQTGKSELKELLKQKQTLEIKIQSSLSTICNLEDNLRLTKMENSQRLGPINQVVRDLEAELKKVRSQVEHQVKINKNLLCVKMKLEAEINNYQELIYGMTSDADSTPILFFPDSLEVSLGDAVDGGQQKPEELKAVMEERAPSNQSA</sequence>
<evidence type="ECO:0000256" key="1">
    <source>
        <dbReference type="ARBA" id="ARBA00022754"/>
    </source>
</evidence>
<dbReference type="SMART" id="SM01391">
    <property type="entry name" value="Filament"/>
    <property type="match status" value="1"/>
</dbReference>
<dbReference type="InParanoid" id="A0A6P7HK24"/>
<name>A0A6P7HK24_9TELE</name>
<proteinExistence type="predicted"/>
<evidence type="ECO:0000313" key="7">
    <source>
        <dbReference type="RefSeq" id="XP_028250902.1"/>
    </source>
</evidence>
<gene>
    <name evidence="7" type="primary">LOC114427201</name>
</gene>
<organism evidence="6 7">
    <name type="scientific">Parambassis ranga</name>
    <name type="common">Indian glassy fish</name>
    <dbReference type="NCBI Taxonomy" id="210632"/>
    <lineage>
        <taxon>Eukaryota</taxon>
        <taxon>Metazoa</taxon>
        <taxon>Chordata</taxon>
        <taxon>Craniata</taxon>
        <taxon>Vertebrata</taxon>
        <taxon>Euteleostomi</taxon>
        <taxon>Actinopterygii</taxon>
        <taxon>Neopterygii</taxon>
        <taxon>Teleostei</taxon>
        <taxon>Neoteleostei</taxon>
        <taxon>Acanthomorphata</taxon>
        <taxon>Ovalentaria</taxon>
        <taxon>Ambassidae</taxon>
        <taxon>Parambassis</taxon>
    </lineage>
</organism>
<dbReference type="Gene3D" id="1.20.5.170">
    <property type="match status" value="1"/>
</dbReference>
<feature type="coiled-coil region" evidence="3">
    <location>
        <begin position="331"/>
        <end position="372"/>
    </location>
</feature>
<feature type="domain" description="IF rod" evidence="5">
    <location>
        <begin position="69"/>
        <end position="380"/>
    </location>
</feature>
<dbReference type="Proteomes" id="UP000515145">
    <property type="component" value="Chromosome 2"/>
</dbReference>
<evidence type="ECO:0000256" key="3">
    <source>
        <dbReference type="SAM" id="Coils"/>
    </source>
</evidence>
<dbReference type="Pfam" id="PF00038">
    <property type="entry name" value="Filament"/>
    <property type="match status" value="1"/>
</dbReference>
<dbReference type="Gene3D" id="1.20.5.1160">
    <property type="entry name" value="Vasodilator-stimulated phosphoprotein"/>
    <property type="match status" value="1"/>
</dbReference>
<evidence type="ECO:0000256" key="4">
    <source>
        <dbReference type="SAM" id="MobiDB-lite"/>
    </source>
</evidence>
<feature type="coiled-coil region" evidence="3">
    <location>
        <begin position="73"/>
        <end position="305"/>
    </location>
</feature>
<feature type="compositionally biased region" description="Low complexity" evidence="4">
    <location>
        <begin position="47"/>
        <end position="66"/>
    </location>
</feature>
<reference evidence="7" key="1">
    <citation type="submission" date="2025-08" db="UniProtKB">
        <authorList>
            <consortium name="RefSeq"/>
        </authorList>
    </citation>
    <scope>IDENTIFICATION</scope>
</reference>
<keyword evidence="2 3" id="KW-0175">Coiled coil</keyword>